<organism evidence="1 2">
    <name type="scientific">Mucispirillum schaedleri ASF457</name>
    <dbReference type="NCBI Taxonomy" id="1379858"/>
    <lineage>
        <taxon>Bacteria</taxon>
        <taxon>Pseudomonadati</taxon>
        <taxon>Deferribacterota</taxon>
        <taxon>Deferribacteres</taxon>
        <taxon>Deferribacterales</taxon>
        <taxon>Mucispirillaceae</taxon>
        <taxon>Mucispirillum</taxon>
    </lineage>
</organism>
<proteinExistence type="predicted"/>
<reference evidence="1" key="3">
    <citation type="submission" date="2022-06" db="EMBL/GenBank/DDBJ databases">
        <title>Resources to Facilitate Use of the Altered Schaedler Flora (ASF) Mouse Model to Study Microbiome Function.</title>
        <authorList>
            <person name="Proctor A."/>
            <person name="Parvinroo S."/>
            <person name="Richie T."/>
            <person name="Jia X."/>
            <person name="Lee S.T.M."/>
            <person name="Karp P.D."/>
            <person name="Paley S."/>
            <person name="Kostic A.D."/>
            <person name="Pierre J.F."/>
            <person name="Wannemuehler M.J."/>
            <person name="Phillips G.J."/>
        </authorList>
    </citation>
    <scope>NUCLEOTIDE SEQUENCE</scope>
    <source>
        <strain evidence="1">ASF457</strain>
    </source>
</reference>
<reference evidence="1" key="2">
    <citation type="submission" date="2022-05" db="EMBL/GenBank/DDBJ databases">
        <authorList>
            <person name="Proctor A.L."/>
            <person name="Phillips G.J."/>
            <person name="Wannemuehler M.J."/>
        </authorList>
    </citation>
    <scope>NUCLEOTIDE SEQUENCE</scope>
    <source>
        <strain evidence="1">ASF457</strain>
    </source>
</reference>
<protein>
    <submittedName>
        <fullName evidence="1">Uncharacterized protein</fullName>
    </submittedName>
</protein>
<keyword evidence="2" id="KW-1185">Reference proteome</keyword>
<dbReference type="Proteomes" id="UP000017429">
    <property type="component" value="Chromosome"/>
</dbReference>
<reference evidence="1" key="1">
    <citation type="journal article" date="2014" name="Genome Announc.">
        <title>Draft genome sequences of the altered schaedler flora, a defined bacterial community from gnotobiotic mice.</title>
        <authorList>
            <person name="Wannemuehler M.J."/>
            <person name="Overstreet A.M."/>
            <person name="Ward D.V."/>
            <person name="Phillips G.J."/>
        </authorList>
    </citation>
    <scope>NUCLEOTIDE SEQUENCE</scope>
    <source>
        <strain evidence="1">ASF457</strain>
    </source>
</reference>
<evidence type="ECO:0000313" key="1">
    <source>
        <dbReference type="EMBL" id="USF24314.1"/>
    </source>
</evidence>
<gene>
    <name evidence="1" type="ORF">N508_001400</name>
</gene>
<name>V2QG36_9BACT</name>
<evidence type="ECO:0000313" key="2">
    <source>
        <dbReference type="Proteomes" id="UP000017429"/>
    </source>
</evidence>
<dbReference type="AlphaFoldDB" id="V2QG36"/>
<dbReference type="RefSeq" id="WP_023275707.1">
    <property type="nucleotide sequence ID" value="NZ_CP097562.1"/>
</dbReference>
<dbReference type="KEGG" id="msch:N508_001400"/>
<sequence>MKKINFTVIFILQLFNVLYAAPLQFSPAPDISSYLSDDFQNNILPKIRPVSDAYFKKTVKKYTQIYTPDSFILYQNKIDDKLSIKIGKQYLMPNSTLSMQIYLIENQSEFSFVEIFFIESTGKISQVYSISGYVYTSLFDTDNKSFSYKPQWLYGTLALIYHDSSEYTDYDILTDKKSVRPASLIFIPDNEEYFSTINNPATYPAVDVINKKNVLTFLVKDRRVLEYFNKYEVEPQGTFQKYFGGAVTMKAYIYVYSYSIKSMADDKNKIEILSIPALFQLESDKGYNRSYAYQKSFYKSLSIKETSDYMRVLEKPNGHEITVIEKVYYRARDILYTPWNDKAAGKDIWYAVILPKLNKTGYVISSQADITEKGAR</sequence>
<accession>V2QG36</accession>
<dbReference type="EMBL" id="CP097562">
    <property type="protein sequence ID" value="USF24314.1"/>
    <property type="molecule type" value="Genomic_DNA"/>
</dbReference>